<organism evidence="11">
    <name type="scientific">Capsosiphon fulvescens</name>
    <dbReference type="NCBI Taxonomy" id="205396"/>
    <lineage>
        <taxon>Eukaryota</taxon>
        <taxon>Viridiplantae</taxon>
        <taxon>Chlorophyta</taxon>
        <taxon>core chlorophytes</taxon>
        <taxon>Ulvophyceae</taxon>
        <taxon>OUU clade</taxon>
        <taxon>Ulotrichales</taxon>
        <taxon>Ulotrichaceae</taxon>
        <taxon>Capsosiphon</taxon>
    </lineage>
</organism>
<evidence type="ECO:0000256" key="1">
    <source>
        <dbReference type="ARBA" id="ARBA00012418"/>
    </source>
</evidence>
<dbReference type="InterPro" id="IPR007083">
    <property type="entry name" value="RNA_pol_Rpb1_4"/>
</dbReference>
<dbReference type="PANTHER" id="PTHR19376:SF68">
    <property type="entry name" value="DNA-DIRECTED RNA POLYMERASE SUBUNIT BETA"/>
    <property type="match status" value="1"/>
</dbReference>
<evidence type="ECO:0000256" key="4">
    <source>
        <dbReference type="ARBA" id="ARBA00022679"/>
    </source>
</evidence>
<dbReference type="InterPro" id="IPR042102">
    <property type="entry name" value="RNA_pol_Rpb1_3_sf"/>
</dbReference>
<dbReference type="EC" id="2.7.7.6" evidence="1"/>
<dbReference type="GO" id="GO:0046872">
    <property type="term" value="F:metal ion binding"/>
    <property type="evidence" value="ECO:0007669"/>
    <property type="project" value="UniProtKB-KW"/>
</dbReference>
<evidence type="ECO:0000256" key="6">
    <source>
        <dbReference type="ARBA" id="ARBA00022723"/>
    </source>
</evidence>
<dbReference type="InterPro" id="IPR038120">
    <property type="entry name" value="Rpb1_funnel_sf"/>
</dbReference>
<proteinExistence type="predicted"/>
<dbReference type="AlphaFoldDB" id="A0A3G5ARV8"/>
<dbReference type="InterPro" id="IPR007081">
    <property type="entry name" value="RNA_pol_Rpb1_5"/>
</dbReference>
<feature type="domain" description="RNA polymerase Rpb1" evidence="9">
    <location>
        <begin position="180"/>
        <end position="456"/>
    </location>
</feature>
<geneLocation type="plastid" evidence="11"/>
<keyword evidence="2" id="KW-0240">DNA-directed RNA polymerase</keyword>
<reference evidence="11" key="1">
    <citation type="journal article" date="2018" name="J. Phycol.">
        <title>Flip-flop organization in the chloroplast genome of Capsosiphon fulvescens (Ulvophyceae, Chlorophyta.</title>
        <authorList>
            <person name="Kim D."/>
            <person name="Lee J."/>
            <person name="Choi J.W."/>
            <person name="Yang J.H."/>
            <person name="Hwang I.K."/>
            <person name="Yoon H.S."/>
        </authorList>
    </citation>
    <scope>NUCLEOTIDE SEQUENCE</scope>
    <source>
        <strain evidence="11">TypeB</strain>
    </source>
</reference>
<dbReference type="NCBIfam" id="TIGR02388">
    <property type="entry name" value="rpoC2_cyan"/>
    <property type="match status" value="1"/>
</dbReference>
<dbReference type="Gene3D" id="1.10.150.390">
    <property type="match status" value="1"/>
</dbReference>
<dbReference type="InterPro" id="IPR012756">
    <property type="entry name" value="DNA-dir_RpoC2_beta_pp"/>
</dbReference>
<dbReference type="GO" id="GO:0003677">
    <property type="term" value="F:DNA binding"/>
    <property type="evidence" value="ECO:0007669"/>
    <property type="project" value="InterPro"/>
</dbReference>
<dbReference type="Gene3D" id="1.10.274.100">
    <property type="entry name" value="RNA polymerase Rpb1, domain 3"/>
    <property type="match status" value="1"/>
</dbReference>
<sequence>MYSFVPNSSLNHQDKIFFNLPFDKKKVSDLINWSFSKYGEKKTVDLVEKLKSIGYSHATSAGISLGIDDLKIPADKKVFVNEAEQQLNFTKQNFEKGHLTTIESFGRVIDTWNKTSERIKKQVIIDFKAFDVLNPVFMMAFSGARGNISQVRQLVGMRGLMSDPQGKIIDFPIQSNFREGLTLTEYVISCYGARKGVVDTALRTATSGYLTRRLVDVAQHVIVRYFDCQTLDGIYLTTISHGSKIILKLSQRIVGRVLAKSIYSENNTLIAYRNQDITTELASKITLHTSKVFVRSTLTCKVKKKYVCQLCYGWSLAQNHLVPSGEAVGIIAAQSIGEPGTQLTMRTFHTGGVFSGSVSEEIRATHNGKVFFTNSTPGKLVRTAYGQIAFLTKQDSFLFLSQITNNDLLNSPIKYQIPAYSLLFVKQNQLVIKQQILAEVSTFLNGENQSISSSETVYSDFSGMISFSLNDTLHKKYQTKLESKSQQKPISESKLINTTKRKLISNSSEFWVLSAQSETFLKPVNFYCFNGDFIQYHANLYKSNLKFVPEKKSFEKYVNNIQYYDYGQSVNSEQLITEKYFRKNNYFSVINHQKTDNIHDFLMVNNQHCVSNHFQFDYEKSSIKYKQIEKLKSDSSQLQGEVIFAKSNNFFNTDLNQYTKGPLPKMYVLTDADLMSWDLNGQSNQSCKVKLGQYVRYGTKVIKGNGITQSGIVISKTKDKLVMRKAKPFLLASNGDCSLSHGDFVNSQSPLLTLSYKTLKNDDIVQGIPKIEQLFEARENMKNDHSLNSLVKKQFELYKESYTKQDAVRKSVKYIQQYIIDGIQYVYQSQGVNISDKHVEIIVKQMTSKVKIISPGNTGLFTGDIVDLDWAELVNRALDYENNDNENKKSEYEPIVLGITKASLETEGFLSAASFQETIKILSQAAYFKKRDFLRGLKENVILGHLLPAGTGLFSTT</sequence>
<evidence type="ECO:0000259" key="9">
    <source>
        <dbReference type="Pfam" id="PF04998"/>
    </source>
</evidence>
<name>A0A3G5ARV8_9CHLO</name>
<evidence type="ECO:0000256" key="7">
    <source>
        <dbReference type="ARBA" id="ARBA00022833"/>
    </source>
</evidence>
<dbReference type="Gene3D" id="1.10.1790.20">
    <property type="match status" value="1"/>
</dbReference>
<dbReference type="PANTHER" id="PTHR19376">
    <property type="entry name" value="DNA-DIRECTED RNA POLYMERASE"/>
    <property type="match status" value="1"/>
</dbReference>
<evidence type="ECO:0000313" key="11">
    <source>
        <dbReference type="EMBL" id="AYV90002.1"/>
    </source>
</evidence>
<keyword evidence="3 11" id="KW-0934">Plastid</keyword>
<dbReference type="Pfam" id="PF04998">
    <property type="entry name" value="RNA_pol_Rpb1_5"/>
    <property type="match status" value="2"/>
</dbReference>
<evidence type="ECO:0000256" key="2">
    <source>
        <dbReference type="ARBA" id="ARBA00022478"/>
    </source>
</evidence>
<gene>
    <name evidence="11" type="primary">rpoC2</name>
</gene>
<feature type="domain" description="RNA polymerase Rpb1" evidence="9">
    <location>
        <begin position="812"/>
        <end position="860"/>
    </location>
</feature>
<protein>
    <recommendedName>
        <fullName evidence="1">DNA-directed RNA polymerase</fullName>
        <ecNumber evidence="1">2.7.7.6</ecNumber>
    </recommendedName>
</protein>
<dbReference type="Pfam" id="PF05000">
    <property type="entry name" value="RNA_pol_Rpb1_4"/>
    <property type="match status" value="1"/>
</dbReference>
<keyword evidence="4" id="KW-0808">Transferase</keyword>
<evidence type="ECO:0000256" key="5">
    <source>
        <dbReference type="ARBA" id="ARBA00022695"/>
    </source>
</evidence>
<dbReference type="InterPro" id="IPR045867">
    <property type="entry name" value="DNA-dir_RpoC_beta_prime"/>
</dbReference>
<accession>A0A3G5ARV8</accession>
<evidence type="ECO:0000256" key="8">
    <source>
        <dbReference type="ARBA" id="ARBA00023163"/>
    </source>
</evidence>
<dbReference type="CDD" id="cd02655">
    <property type="entry name" value="RNAP_beta'_C"/>
    <property type="match status" value="1"/>
</dbReference>
<keyword evidence="5" id="KW-0548">Nucleotidyltransferase</keyword>
<dbReference type="Gene3D" id="1.10.132.30">
    <property type="match status" value="1"/>
</dbReference>
<keyword evidence="7" id="KW-0862">Zinc</keyword>
<dbReference type="GO" id="GO:0003899">
    <property type="term" value="F:DNA-directed RNA polymerase activity"/>
    <property type="evidence" value="ECO:0007669"/>
    <property type="project" value="UniProtKB-EC"/>
</dbReference>
<dbReference type="EMBL" id="MH790906">
    <property type="protein sequence ID" value="AYV90002.1"/>
    <property type="molecule type" value="Genomic_DNA"/>
</dbReference>
<keyword evidence="6" id="KW-0479">Metal-binding</keyword>
<dbReference type="GO" id="GO:0000428">
    <property type="term" value="C:DNA-directed RNA polymerase complex"/>
    <property type="evidence" value="ECO:0007669"/>
    <property type="project" value="UniProtKB-KW"/>
</dbReference>
<feature type="domain" description="RNA polymerase Rpb1" evidence="10">
    <location>
        <begin position="100"/>
        <end position="177"/>
    </location>
</feature>
<keyword evidence="8" id="KW-0804">Transcription</keyword>
<evidence type="ECO:0000256" key="3">
    <source>
        <dbReference type="ARBA" id="ARBA00022640"/>
    </source>
</evidence>
<dbReference type="SUPFAM" id="SSF64484">
    <property type="entry name" value="beta and beta-prime subunits of DNA dependent RNA-polymerase"/>
    <property type="match status" value="1"/>
</dbReference>
<dbReference type="GO" id="GO:0006351">
    <property type="term" value="P:DNA-templated transcription"/>
    <property type="evidence" value="ECO:0007669"/>
    <property type="project" value="InterPro"/>
</dbReference>
<evidence type="ECO:0000259" key="10">
    <source>
        <dbReference type="Pfam" id="PF05000"/>
    </source>
</evidence>